<proteinExistence type="predicted"/>
<name>I3XM82_NPVMB</name>
<keyword evidence="2" id="KW-1185">Reference proteome</keyword>
<dbReference type="InterPro" id="IPR003225">
    <property type="entry name" value="DUF325"/>
</dbReference>
<dbReference type="EMBL" id="JQ798165">
    <property type="protein sequence ID" value="AFL64915.1"/>
    <property type="molecule type" value="Genomic_DNA"/>
</dbReference>
<reference evidence="1 2" key="1">
    <citation type="journal article" date="2013" name="Virus Genes">
        <title>Complete genomic sequences and comparative analysis of Mamestra brassicae nucleopolyhedrovirus isolated in Korea.</title>
        <authorList>
            <person name="Choi J.B."/>
            <person name="Heo W.I."/>
            <person name="Shin T.Y."/>
            <person name="Bae S.M."/>
            <person name="Kim W.J."/>
            <person name="Kim J.I."/>
            <person name="Kwon M."/>
            <person name="Choi J.Y."/>
            <person name="Je Y.H."/>
            <person name="Jin B.R."/>
            <person name="Woo S.D."/>
        </authorList>
    </citation>
    <scope>NUCLEOTIDE SEQUENCE [LARGE SCALE GENOMIC DNA]</scope>
    <source>
        <strain evidence="1 2">K1</strain>
    </source>
</reference>
<dbReference type="Proteomes" id="UP000202136">
    <property type="component" value="Segment"/>
</dbReference>
<evidence type="ECO:0000313" key="1">
    <source>
        <dbReference type="EMBL" id="AFL64915.1"/>
    </source>
</evidence>
<dbReference type="GeneID" id="18558938"/>
<dbReference type="Pfam" id="PF03804">
    <property type="entry name" value="DUF325"/>
    <property type="match status" value="1"/>
</dbReference>
<evidence type="ECO:0000313" key="2">
    <source>
        <dbReference type="Proteomes" id="UP000202136"/>
    </source>
</evidence>
<organismHost>
    <name type="scientific">Lepidoptera</name>
    <name type="common">moths &amp; butterflies</name>
    <dbReference type="NCBI Taxonomy" id="7088"/>
</organismHost>
<protein>
    <submittedName>
        <fullName evidence="1">Uncharacterized protein</fullName>
    </submittedName>
</protein>
<dbReference type="KEGG" id="vg:18558938"/>
<accession>I3XM82</accession>
<organism evidence="1 2">
    <name type="scientific">Mamestra brassicae nuclear polyhedrosis virus</name>
    <name type="common">MbNPV</name>
    <dbReference type="NCBI Taxonomy" id="78219"/>
    <lineage>
        <taxon>Viruses</taxon>
        <taxon>Viruses incertae sedis</taxon>
        <taxon>Naldaviricetes</taxon>
        <taxon>Lefavirales</taxon>
        <taxon>Baculoviridae</taxon>
        <taxon>Alphabaculovirus</taxon>
        <taxon>Alphabaculovirus mabrassicae</taxon>
    </lineage>
</organism>
<dbReference type="RefSeq" id="YP_009011129.1">
    <property type="nucleotide sequence ID" value="NC_023681.1"/>
</dbReference>
<sequence length="158" mass="18311">MANKLLINQFADDKAYQYIDYVRPDLESLLQLRTEIEKDISASHLLQFDCSDIERLLGMIINRIVYTHLRDETINIDDEPFSVYFALCLNCKKTSLQNMDDVNVNSVCNYICNNCGWCLAVVDPYEVLDEDEANAEFEYINTINNSVRRSNHVINNVD</sequence>